<evidence type="ECO:0000313" key="1">
    <source>
        <dbReference type="EMBL" id="AQS37387.1"/>
    </source>
</evidence>
<organism evidence="1 2">
    <name type="scientific">Shewanella psychrophila</name>
    <dbReference type="NCBI Taxonomy" id="225848"/>
    <lineage>
        <taxon>Bacteria</taxon>
        <taxon>Pseudomonadati</taxon>
        <taxon>Pseudomonadota</taxon>
        <taxon>Gammaproteobacteria</taxon>
        <taxon>Alteromonadales</taxon>
        <taxon>Shewanellaceae</taxon>
        <taxon>Shewanella</taxon>
    </lineage>
</organism>
<dbReference type="STRING" id="225848.Sps_02229"/>
<evidence type="ECO:0000313" key="2">
    <source>
        <dbReference type="Proteomes" id="UP000189545"/>
    </source>
</evidence>
<dbReference type="EMBL" id="CP014782">
    <property type="protein sequence ID" value="AQS37387.1"/>
    <property type="molecule type" value="Genomic_DNA"/>
</dbReference>
<dbReference type="RefSeq" id="WP_077752558.1">
    <property type="nucleotide sequence ID" value="NZ_CP014782.1"/>
</dbReference>
<reference evidence="1 2" key="1">
    <citation type="submission" date="2016-03" db="EMBL/GenBank/DDBJ databases">
        <title>Complete genome sequence of Shewanella psychrophila WP2, a deep sea bacterium isolated from west Pacific sediment.</title>
        <authorList>
            <person name="Xu G."/>
            <person name="Jian H."/>
        </authorList>
    </citation>
    <scope>NUCLEOTIDE SEQUENCE [LARGE SCALE GENOMIC DNA]</scope>
    <source>
        <strain evidence="1 2">WP2</strain>
    </source>
</reference>
<dbReference type="AlphaFoldDB" id="A0A1S6HPE3"/>
<name>A0A1S6HPE3_9GAMM</name>
<accession>A0A1S6HPE3</accession>
<proteinExistence type="predicted"/>
<gene>
    <name evidence="1" type="ORF">Sps_02229</name>
</gene>
<dbReference type="Proteomes" id="UP000189545">
    <property type="component" value="Chromosome"/>
</dbReference>
<sequence>MKTVPQIKTARCLLTAFSSGLFTVVPIEGEIDWENVNLGEESRQRRSDLEKQQTIEALRRGAEFKREVLRQEVLLKG</sequence>
<protein>
    <submittedName>
        <fullName evidence="1">Uncharacterized protein</fullName>
    </submittedName>
</protein>
<keyword evidence="2" id="KW-1185">Reference proteome</keyword>
<dbReference type="OrthoDB" id="9918878at2"/>
<dbReference type="KEGG" id="spsw:Sps_02229"/>